<evidence type="ECO:0000256" key="19">
    <source>
        <dbReference type="RuleBase" id="RU004549"/>
    </source>
</evidence>
<keyword evidence="13" id="KW-0496">Mitochondrion</keyword>
<dbReference type="Pfam" id="PF02309">
    <property type="entry name" value="AUX_IAA"/>
    <property type="match status" value="1"/>
</dbReference>
<keyword evidence="14" id="KW-0472">Membrane</keyword>
<dbReference type="SUPFAM" id="SSF54277">
    <property type="entry name" value="CAD &amp; PB1 domains"/>
    <property type="match status" value="1"/>
</dbReference>
<dbReference type="GO" id="GO:0005744">
    <property type="term" value="C:TIM23 mitochondrial import inner membrane translocase complex"/>
    <property type="evidence" value="ECO:0007669"/>
    <property type="project" value="TreeGrafter"/>
</dbReference>
<keyword evidence="12 19" id="KW-0805">Transcription regulation</keyword>
<keyword evidence="7" id="KW-0812">Transmembrane</keyword>
<comment type="similarity">
    <text evidence="4">Belongs to the Tim17/Tim22/Tim23 family.</text>
</comment>
<reference evidence="22 23" key="1">
    <citation type="submission" date="2024-05" db="EMBL/GenBank/DDBJ databases">
        <title>Haplotype-resolved chromosome-level genome assembly of Huyou (Citrus changshanensis).</title>
        <authorList>
            <person name="Miao C."/>
            <person name="Chen W."/>
            <person name="Wu Y."/>
            <person name="Wang L."/>
            <person name="Zhao S."/>
            <person name="Grierson D."/>
            <person name="Xu C."/>
            <person name="Chen K."/>
        </authorList>
    </citation>
    <scope>NUCLEOTIDE SEQUENCE [LARGE SCALE GENOMIC DNA]</scope>
    <source>
        <strain evidence="22">01-14</strain>
        <tissue evidence="22">Leaf</tissue>
    </source>
</reference>
<dbReference type="AlphaFoldDB" id="A0AAP0QPT0"/>
<gene>
    <name evidence="22" type="ORF">WN944_000506</name>
</gene>
<dbReference type="InterPro" id="IPR033389">
    <property type="entry name" value="AUX/IAA_dom"/>
</dbReference>
<evidence type="ECO:0000256" key="4">
    <source>
        <dbReference type="ARBA" id="ARBA00008444"/>
    </source>
</evidence>
<comment type="function">
    <text evidence="18">Aux/IAA proteins are short-lived transcriptional factors that function as repressors of early auxin response genes at low auxin concentrations. Repression is thought to result from the interaction with auxin response factors (ARFs), proteins that bind to the auxin-responsive promoter element (AuxRE). Formation of heterodimers with ARF proteins may alter their ability to modulate early auxin response genes expression.</text>
</comment>
<evidence type="ECO:0000256" key="16">
    <source>
        <dbReference type="ARBA" id="ARBA00023242"/>
    </source>
</evidence>
<keyword evidence="8" id="KW-0999">Mitochondrion inner membrane</keyword>
<evidence type="ECO:0000256" key="5">
    <source>
        <dbReference type="ARBA" id="ARBA00022448"/>
    </source>
</evidence>
<keyword evidence="10" id="KW-1133">Transmembrane helix</keyword>
<evidence type="ECO:0000256" key="2">
    <source>
        <dbReference type="ARBA" id="ARBA00004448"/>
    </source>
</evidence>
<evidence type="ECO:0000313" key="23">
    <source>
        <dbReference type="Proteomes" id="UP001428341"/>
    </source>
</evidence>
<dbReference type="Gene3D" id="3.10.20.90">
    <property type="entry name" value="Phosphatidylinositol 3-kinase Catalytic Subunit, Chain A, domain 1"/>
    <property type="match status" value="1"/>
</dbReference>
<keyword evidence="11" id="KW-0811">Translocation</keyword>
<evidence type="ECO:0000313" key="22">
    <source>
        <dbReference type="EMBL" id="KAK9208152.1"/>
    </source>
</evidence>
<dbReference type="GO" id="GO:0030150">
    <property type="term" value="P:protein import into mitochondrial matrix"/>
    <property type="evidence" value="ECO:0007669"/>
    <property type="project" value="TreeGrafter"/>
</dbReference>
<comment type="caution">
    <text evidence="22">The sequence shown here is derived from an EMBL/GenBank/DDBJ whole genome shotgun (WGS) entry which is preliminary data.</text>
</comment>
<evidence type="ECO:0000256" key="13">
    <source>
        <dbReference type="ARBA" id="ARBA00023128"/>
    </source>
</evidence>
<dbReference type="EMBL" id="JBCGBO010000004">
    <property type="protein sequence ID" value="KAK9208152.1"/>
    <property type="molecule type" value="Genomic_DNA"/>
</dbReference>
<dbReference type="PANTHER" id="PTHR10485:SF0">
    <property type="entry name" value="AT05822P-RELATED"/>
    <property type="match status" value="1"/>
</dbReference>
<comment type="similarity">
    <text evidence="3 19">Belongs to the Aux/IAA family.</text>
</comment>
<organism evidence="22 23">
    <name type="scientific">Citrus x changshan-huyou</name>
    <dbReference type="NCBI Taxonomy" id="2935761"/>
    <lineage>
        <taxon>Eukaryota</taxon>
        <taxon>Viridiplantae</taxon>
        <taxon>Streptophyta</taxon>
        <taxon>Embryophyta</taxon>
        <taxon>Tracheophyta</taxon>
        <taxon>Spermatophyta</taxon>
        <taxon>Magnoliopsida</taxon>
        <taxon>eudicotyledons</taxon>
        <taxon>Gunneridae</taxon>
        <taxon>Pentapetalae</taxon>
        <taxon>rosids</taxon>
        <taxon>malvids</taxon>
        <taxon>Sapindales</taxon>
        <taxon>Rutaceae</taxon>
        <taxon>Aurantioideae</taxon>
        <taxon>Citrus</taxon>
    </lineage>
</organism>
<evidence type="ECO:0000256" key="20">
    <source>
        <dbReference type="SAM" id="MobiDB-lite"/>
    </source>
</evidence>
<evidence type="ECO:0000256" key="8">
    <source>
        <dbReference type="ARBA" id="ARBA00022792"/>
    </source>
</evidence>
<keyword evidence="6 19" id="KW-0678">Repressor</keyword>
<evidence type="ECO:0000256" key="12">
    <source>
        <dbReference type="ARBA" id="ARBA00023015"/>
    </source>
</evidence>
<evidence type="ECO:0000256" key="10">
    <source>
        <dbReference type="ARBA" id="ARBA00022989"/>
    </source>
</evidence>
<evidence type="ECO:0000256" key="18">
    <source>
        <dbReference type="ARBA" id="ARBA00025283"/>
    </source>
</evidence>
<keyword evidence="15 19" id="KW-0804">Transcription</keyword>
<evidence type="ECO:0000256" key="9">
    <source>
        <dbReference type="ARBA" id="ARBA00022927"/>
    </source>
</evidence>
<evidence type="ECO:0000256" key="3">
    <source>
        <dbReference type="ARBA" id="ARBA00006728"/>
    </source>
</evidence>
<keyword evidence="9" id="KW-0653">Protein transport</keyword>
<keyword evidence="23" id="KW-1185">Reference proteome</keyword>
<dbReference type="GO" id="GO:0009734">
    <property type="term" value="P:auxin-activated signaling pathway"/>
    <property type="evidence" value="ECO:0007669"/>
    <property type="project" value="UniProtKB-UniRule"/>
</dbReference>
<dbReference type="GO" id="GO:0008320">
    <property type="term" value="F:protein transmembrane transporter activity"/>
    <property type="evidence" value="ECO:0007669"/>
    <property type="project" value="TreeGrafter"/>
</dbReference>
<evidence type="ECO:0000256" key="14">
    <source>
        <dbReference type="ARBA" id="ARBA00023136"/>
    </source>
</evidence>
<evidence type="ECO:0000259" key="21">
    <source>
        <dbReference type="PROSITE" id="PS51745"/>
    </source>
</evidence>
<keyword evidence="5" id="KW-0813">Transport</keyword>
<dbReference type="Proteomes" id="UP001428341">
    <property type="component" value="Unassembled WGS sequence"/>
</dbReference>
<proteinExistence type="inferred from homology"/>
<evidence type="ECO:0000256" key="17">
    <source>
        <dbReference type="ARBA" id="ARBA00023294"/>
    </source>
</evidence>
<feature type="region of interest" description="Disordered" evidence="20">
    <location>
        <begin position="500"/>
        <end position="564"/>
    </location>
</feature>
<keyword evidence="17 19" id="KW-0927">Auxin signaling pathway</keyword>
<dbReference type="InterPro" id="IPR053793">
    <property type="entry name" value="PB1-like"/>
</dbReference>
<protein>
    <recommendedName>
        <fullName evidence="19">Auxin-responsive protein</fullName>
    </recommendedName>
</protein>
<accession>A0AAP0QPT0</accession>
<feature type="compositionally biased region" description="Low complexity" evidence="20">
    <location>
        <begin position="516"/>
        <end position="526"/>
    </location>
</feature>
<evidence type="ECO:0000256" key="1">
    <source>
        <dbReference type="ARBA" id="ARBA00004123"/>
    </source>
</evidence>
<dbReference type="PANTHER" id="PTHR10485">
    <property type="entry name" value="MITOCHONDRIAL IMPORT INNER MEMBRANE TRANSLOCASE SUBUNIT TIM-17"/>
    <property type="match status" value="1"/>
</dbReference>
<comment type="subcellular location">
    <subcellularLocation>
        <location evidence="2">Mitochondrion inner membrane</location>
        <topology evidence="2">Multi-pass membrane protein</topology>
    </subcellularLocation>
    <subcellularLocation>
        <location evidence="1 19">Nucleus</location>
    </subcellularLocation>
</comment>
<keyword evidence="16 19" id="KW-0539">Nucleus</keyword>
<sequence length="564" mass="60764">MKRNPGLRSMISDDKKLELRLAPPSPEQDKFPIFLGHSTRNNGFHGAKRAFEDTLRSQGVAGKQEGFLKSSSSVVAEILYPDKNAFSVAANTAVTDGSNKRTAPAPVVGWPPIGSFRKNLAAGGSSLSKPDTKPDETTEERIAAKSESLKTNLFVKINMEGVPIGRKINLSAYNSYEELSFAIDELFKGLLPVQQDLFAAGCKNKMEGSKIDTSSVAKSDEYTLLYEDNEGDRMLVGDVPWHMFVSTVKKLLVLKSSELSTLLALRKKRLPLDRVLESDDDGEISHVQSSKWSNFHACSARVPIRRRRKGRPYTLQHCFHAAFTLSDQAVISLRIYLLFTPSMGTPETSREPCPDRILDDVGGAFGMGAVGGAAFHFLKGTYNSPSGARLSGGTQAVRMNAPRVGGSFAVWGGLFSTFDCTMVYLRQKEDPWNSIIAGAATGGFLSMRQGLGSASRSALFGGVLLALIEGAGIMLNKVLSAPQNIPMMEEPAPNMAGVPGYPMGQMPGQVPVPVESSSSSSSSSSSWFGGFFGGKKEDQATSGGSKTEVLESFDAPPVPSFEYK</sequence>
<dbReference type="FunFam" id="3.10.20.90:FF:000225">
    <property type="entry name" value="Auxin-responsive protein"/>
    <property type="match status" value="1"/>
</dbReference>
<comment type="subunit">
    <text evidence="19">Homodimers and heterodimers.</text>
</comment>
<dbReference type="Pfam" id="PF02466">
    <property type="entry name" value="Tim17"/>
    <property type="match status" value="1"/>
</dbReference>
<feature type="domain" description="PB1" evidence="21">
    <location>
        <begin position="152"/>
        <end position="256"/>
    </location>
</feature>
<evidence type="ECO:0000256" key="15">
    <source>
        <dbReference type="ARBA" id="ARBA00023163"/>
    </source>
</evidence>
<name>A0AAP0QPT0_9ROSI</name>
<evidence type="ECO:0000256" key="7">
    <source>
        <dbReference type="ARBA" id="ARBA00022692"/>
    </source>
</evidence>
<evidence type="ECO:0000256" key="11">
    <source>
        <dbReference type="ARBA" id="ARBA00023010"/>
    </source>
</evidence>
<evidence type="ECO:0000256" key="6">
    <source>
        <dbReference type="ARBA" id="ARBA00022491"/>
    </source>
</evidence>
<dbReference type="PROSITE" id="PS51745">
    <property type="entry name" value="PB1"/>
    <property type="match status" value="1"/>
</dbReference>
<dbReference type="GO" id="GO:0005634">
    <property type="term" value="C:nucleus"/>
    <property type="evidence" value="ECO:0007669"/>
    <property type="project" value="UniProtKB-SubCell"/>
</dbReference>